<dbReference type="RefSeq" id="WP_059555116.1">
    <property type="nucleotide sequence ID" value="NZ_LPBD01000041.1"/>
</dbReference>
<protein>
    <submittedName>
        <fullName evidence="2">Uncharacterized protein</fullName>
    </submittedName>
</protein>
<evidence type="ECO:0000313" key="2">
    <source>
        <dbReference type="EMBL" id="KWA84554.1"/>
    </source>
</evidence>
<comment type="caution">
    <text evidence="2">The sequence shown here is derived from an EMBL/GenBank/DDBJ whole genome shotgun (WGS) entry which is preliminary data.</text>
</comment>
<proteinExistence type="predicted"/>
<gene>
    <name evidence="2" type="ORF">WL29_18605</name>
</gene>
<reference evidence="2 3" key="1">
    <citation type="submission" date="2015-11" db="EMBL/GenBank/DDBJ databases">
        <title>Expanding the genomic diversity of Burkholderia species for the development of highly accurate diagnostics.</title>
        <authorList>
            <person name="Sahl J."/>
            <person name="Keim P."/>
            <person name="Wagner D."/>
        </authorList>
    </citation>
    <scope>NUCLEOTIDE SEQUENCE [LARGE SCALE GENOMIC DNA]</scope>
    <source>
        <strain evidence="2 3">MSMB2087WGS</strain>
    </source>
</reference>
<dbReference type="EMBL" id="LPHD01000043">
    <property type="protein sequence ID" value="KWA84554.1"/>
    <property type="molecule type" value="Genomic_DNA"/>
</dbReference>
<name>A0A104X793_9BURK</name>
<sequence length="111" mass="12354">MASFARRGCVDGFFVSTKRGIAVVRLDGGFVRCLDDMIGIRRERFPFVSFIDIGDARAGGATSRREHDGGDRACRPVLGREPIEAEPEHRDERDAQPDQHKGRGMRDHGNS</sequence>
<dbReference type="Proteomes" id="UP000060630">
    <property type="component" value="Unassembled WGS sequence"/>
</dbReference>
<accession>A0A104X793</accession>
<dbReference type="AlphaFoldDB" id="A0A104X793"/>
<evidence type="ECO:0000256" key="1">
    <source>
        <dbReference type="SAM" id="MobiDB-lite"/>
    </source>
</evidence>
<organism evidence="2 3">
    <name type="scientific">Burkholderia ubonensis</name>
    <dbReference type="NCBI Taxonomy" id="101571"/>
    <lineage>
        <taxon>Bacteria</taxon>
        <taxon>Pseudomonadati</taxon>
        <taxon>Pseudomonadota</taxon>
        <taxon>Betaproteobacteria</taxon>
        <taxon>Burkholderiales</taxon>
        <taxon>Burkholderiaceae</taxon>
        <taxon>Burkholderia</taxon>
        <taxon>Burkholderia cepacia complex</taxon>
    </lineage>
</organism>
<feature type="compositionally biased region" description="Basic and acidic residues" evidence="1">
    <location>
        <begin position="81"/>
        <end position="111"/>
    </location>
</feature>
<feature type="region of interest" description="Disordered" evidence="1">
    <location>
        <begin position="58"/>
        <end position="111"/>
    </location>
</feature>
<evidence type="ECO:0000313" key="3">
    <source>
        <dbReference type="Proteomes" id="UP000060630"/>
    </source>
</evidence>
<feature type="compositionally biased region" description="Basic and acidic residues" evidence="1">
    <location>
        <begin position="63"/>
        <end position="74"/>
    </location>
</feature>